<evidence type="ECO:0000313" key="13">
    <source>
        <dbReference type="EMBL" id="GIM14282.1"/>
    </source>
</evidence>
<evidence type="ECO:0000256" key="4">
    <source>
        <dbReference type="ARBA" id="ARBA00022692"/>
    </source>
</evidence>
<dbReference type="PANTHER" id="PTHR45624:SF12">
    <property type="entry name" value="MITOCHONDRIAL ORNITHINE TRANSPORTER 1"/>
    <property type="match status" value="1"/>
</dbReference>
<protein>
    <recommendedName>
        <fullName evidence="16">Mitochondrial substrate carrier</fullName>
    </recommendedName>
</protein>
<evidence type="ECO:0000313" key="14">
    <source>
        <dbReference type="Proteomes" id="UP000722791"/>
    </source>
</evidence>
<evidence type="ECO:0000313" key="12">
    <source>
        <dbReference type="EMBL" id="GIL88724.1"/>
    </source>
</evidence>
<evidence type="ECO:0000313" key="15">
    <source>
        <dbReference type="Proteomes" id="UP000747110"/>
    </source>
</evidence>
<dbReference type="InterPro" id="IPR018108">
    <property type="entry name" value="MCP_transmembrane"/>
</dbReference>
<evidence type="ECO:0000256" key="2">
    <source>
        <dbReference type="ARBA" id="ARBA00006375"/>
    </source>
</evidence>
<dbReference type="EMBL" id="BNCQ01000055">
    <property type="protein sequence ID" value="GIM14282.1"/>
    <property type="molecule type" value="Genomic_DNA"/>
</dbReference>
<dbReference type="PROSITE" id="PS50920">
    <property type="entry name" value="SOLCAR"/>
    <property type="match status" value="3"/>
</dbReference>
<dbReference type="Gene3D" id="1.50.40.10">
    <property type="entry name" value="Mitochondrial carrier domain"/>
    <property type="match status" value="2"/>
</dbReference>
<dbReference type="OrthoDB" id="14252at2759"/>
<evidence type="ECO:0000256" key="3">
    <source>
        <dbReference type="ARBA" id="ARBA00022448"/>
    </source>
</evidence>
<dbReference type="SUPFAM" id="SSF103506">
    <property type="entry name" value="Mitochondrial carrier"/>
    <property type="match status" value="1"/>
</dbReference>
<accession>A0A8J4LY72</accession>
<keyword evidence="5" id="KW-0677">Repeat</keyword>
<feature type="repeat" description="Solcar" evidence="9">
    <location>
        <begin position="288"/>
        <end position="375"/>
    </location>
</feature>
<evidence type="ECO:0000256" key="1">
    <source>
        <dbReference type="ARBA" id="ARBA00004225"/>
    </source>
</evidence>
<evidence type="ECO:0000256" key="9">
    <source>
        <dbReference type="PROSITE-ProRule" id="PRU00282"/>
    </source>
</evidence>
<reference evidence="13" key="1">
    <citation type="journal article" date="2021" name="Proc. Natl. Acad. Sci. U.S.A.">
        <title>Three genomes in the algal genus Volvox reveal the fate of a haploid sex-determining region after a transition to homothallism.</title>
        <authorList>
            <person name="Yamamoto K."/>
            <person name="Hamaji T."/>
            <person name="Kawai-Toyooka H."/>
            <person name="Matsuzaki R."/>
            <person name="Takahashi F."/>
            <person name="Nishimura Y."/>
            <person name="Kawachi M."/>
            <person name="Noguchi H."/>
            <person name="Minakuchi Y."/>
            <person name="Umen J.G."/>
            <person name="Toyoda A."/>
            <person name="Nozaki H."/>
        </authorList>
    </citation>
    <scope>NUCLEOTIDE SEQUENCE</scope>
    <source>
        <strain evidence="13">NIES-3785</strain>
        <strain evidence="12">NIES-3786</strain>
    </source>
</reference>
<comment type="caution">
    <text evidence="13">The sequence shown here is derived from an EMBL/GenBank/DDBJ whole genome shotgun (WGS) entry which is preliminary data.</text>
</comment>
<dbReference type="EMBL" id="BNCP01000046">
    <property type="protein sequence ID" value="GIL88724.1"/>
    <property type="molecule type" value="Genomic_DNA"/>
</dbReference>
<dbReference type="AlphaFoldDB" id="A0A8J4LY72"/>
<keyword evidence="15" id="KW-1185">Reference proteome</keyword>
<dbReference type="InterPro" id="IPR050567">
    <property type="entry name" value="Mitochondrial_Carrier"/>
</dbReference>
<evidence type="ECO:0000256" key="11">
    <source>
        <dbReference type="SAM" id="MobiDB-lite"/>
    </source>
</evidence>
<feature type="repeat" description="Solcar" evidence="9">
    <location>
        <begin position="119"/>
        <end position="207"/>
    </location>
</feature>
<feature type="repeat" description="Solcar" evidence="9">
    <location>
        <begin position="24"/>
        <end position="110"/>
    </location>
</feature>
<keyword evidence="4 9" id="KW-0812">Transmembrane</keyword>
<dbReference type="GO" id="GO:0031966">
    <property type="term" value="C:mitochondrial membrane"/>
    <property type="evidence" value="ECO:0007669"/>
    <property type="project" value="UniProtKB-SubCell"/>
</dbReference>
<dbReference type="Proteomes" id="UP000747110">
    <property type="component" value="Unassembled WGS sequence"/>
</dbReference>
<dbReference type="Proteomes" id="UP000722791">
    <property type="component" value="Unassembled WGS sequence"/>
</dbReference>
<dbReference type="GO" id="GO:0000064">
    <property type="term" value="F:L-ornithine transmembrane transporter activity"/>
    <property type="evidence" value="ECO:0007669"/>
    <property type="project" value="TreeGrafter"/>
</dbReference>
<dbReference type="InterPro" id="IPR023395">
    <property type="entry name" value="MCP_dom_sf"/>
</dbReference>
<dbReference type="PANTHER" id="PTHR45624">
    <property type="entry name" value="MITOCHONDRIAL BASIC AMINO ACIDS TRANSPORTER-RELATED"/>
    <property type="match status" value="1"/>
</dbReference>
<name>A0A8J4LY72_9CHLO</name>
<dbReference type="GO" id="GO:1990575">
    <property type="term" value="P:mitochondrial L-ornithine transmembrane transport"/>
    <property type="evidence" value="ECO:0007669"/>
    <property type="project" value="TreeGrafter"/>
</dbReference>
<keyword evidence="6" id="KW-1133">Transmembrane helix</keyword>
<evidence type="ECO:0000256" key="7">
    <source>
        <dbReference type="ARBA" id="ARBA00023128"/>
    </source>
</evidence>
<evidence type="ECO:0000256" key="10">
    <source>
        <dbReference type="RuleBase" id="RU000488"/>
    </source>
</evidence>
<feature type="compositionally biased region" description="Low complexity" evidence="11">
    <location>
        <begin position="212"/>
        <end position="222"/>
    </location>
</feature>
<evidence type="ECO:0000256" key="6">
    <source>
        <dbReference type="ARBA" id="ARBA00022989"/>
    </source>
</evidence>
<comment type="subcellular location">
    <subcellularLocation>
        <location evidence="1">Mitochondrion membrane</location>
        <topology evidence="1">Multi-pass membrane protein</topology>
    </subcellularLocation>
</comment>
<keyword evidence="3 10" id="KW-0813">Transport</keyword>
<keyword evidence="7" id="KW-0496">Mitochondrion</keyword>
<evidence type="ECO:0000256" key="5">
    <source>
        <dbReference type="ARBA" id="ARBA00022737"/>
    </source>
</evidence>
<evidence type="ECO:0008006" key="16">
    <source>
        <dbReference type="Google" id="ProtNLM"/>
    </source>
</evidence>
<sequence length="384" mass="40889">MRGGDIQEDGNPHELHQRRRLVLPTAARELLAGFVAGAANVTSGYPFDTVKVRLQSSAPGQYRGAMHCLCTIVRQEGVRRGLFRGLSSPLVGGTAETGVNYLVYSRVLDALRPDDSSATPLTSVAVAGAVAGVALSIVLGPTELIKCRMQQAGSAARYPGGPLQCLREIVVTEGGLRGLTRGLGATMAREVPGNALFFAVYEALRRSLLGAQRQQQQQTARGLGHGVGEPLTPGPVSGLTDLVAQADAPPYGRDAATGGRRATSDTETSRPGSPEQHGADATRHNWLTEAAIAVFCGGTAGTLMWAAVLPIDVAKTRLQTAQPCSKWDVRLWNHWVMLWREGGLASLYAGLTPTLVRAFPANACQWLAWEVVMRGLQDHSERAK</sequence>
<feature type="region of interest" description="Disordered" evidence="11">
    <location>
        <begin position="212"/>
        <end position="280"/>
    </location>
</feature>
<comment type="similarity">
    <text evidence="2 10">Belongs to the mitochondrial carrier (TC 2.A.29) family.</text>
</comment>
<proteinExistence type="inferred from homology"/>
<keyword evidence="8 9" id="KW-0472">Membrane</keyword>
<dbReference type="Pfam" id="PF00153">
    <property type="entry name" value="Mito_carr"/>
    <property type="match status" value="3"/>
</dbReference>
<gene>
    <name evidence="12" type="ORF">Vretifemale_16576</name>
    <name evidence="13" type="ORF">Vretimale_17297</name>
</gene>
<evidence type="ECO:0000256" key="8">
    <source>
        <dbReference type="ARBA" id="ARBA00023136"/>
    </source>
</evidence>
<organism evidence="13 14">
    <name type="scientific">Volvox reticuliferus</name>
    <dbReference type="NCBI Taxonomy" id="1737510"/>
    <lineage>
        <taxon>Eukaryota</taxon>
        <taxon>Viridiplantae</taxon>
        <taxon>Chlorophyta</taxon>
        <taxon>core chlorophytes</taxon>
        <taxon>Chlorophyceae</taxon>
        <taxon>CS clade</taxon>
        <taxon>Chlamydomonadales</taxon>
        <taxon>Volvocaceae</taxon>
        <taxon>Volvox</taxon>
    </lineage>
</organism>